<protein>
    <submittedName>
        <fullName evidence="2">Uncharacterized protein</fullName>
    </submittedName>
</protein>
<evidence type="ECO:0000256" key="1">
    <source>
        <dbReference type="SAM" id="MobiDB-lite"/>
    </source>
</evidence>
<name>A0AAN8LPX5_9TELE</name>
<dbReference type="Proteomes" id="UP001356427">
    <property type="component" value="Unassembled WGS sequence"/>
</dbReference>
<keyword evidence="3" id="KW-1185">Reference proteome</keyword>
<feature type="region of interest" description="Disordered" evidence="1">
    <location>
        <begin position="1"/>
        <end position="47"/>
    </location>
</feature>
<dbReference type="AlphaFoldDB" id="A0AAN8LPX5"/>
<dbReference type="EMBL" id="JAGTTL010000013">
    <property type="protein sequence ID" value="KAK6313824.1"/>
    <property type="molecule type" value="Genomic_DNA"/>
</dbReference>
<comment type="caution">
    <text evidence="2">The sequence shown here is derived from an EMBL/GenBank/DDBJ whole genome shotgun (WGS) entry which is preliminary data.</text>
</comment>
<sequence length="82" mass="9511">MTDFDDKICPRRTAAPPSCSSEHSTTRLRSPGIRQTQIRPSDCQMVKRDSSLQRTRFHCSRVQWRRALHHSSHFGKSNLLSM</sequence>
<accession>A0AAN8LPX5</accession>
<gene>
    <name evidence="2" type="ORF">J4Q44_G00152830</name>
</gene>
<organism evidence="2 3">
    <name type="scientific">Coregonus suidteri</name>
    <dbReference type="NCBI Taxonomy" id="861788"/>
    <lineage>
        <taxon>Eukaryota</taxon>
        <taxon>Metazoa</taxon>
        <taxon>Chordata</taxon>
        <taxon>Craniata</taxon>
        <taxon>Vertebrata</taxon>
        <taxon>Euteleostomi</taxon>
        <taxon>Actinopterygii</taxon>
        <taxon>Neopterygii</taxon>
        <taxon>Teleostei</taxon>
        <taxon>Protacanthopterygii</taxon>
        <taxon>Salmoniformes</taxon>
        <taxon>Salmonidae</taxon>
        <taxon>Coregoninae</taxon>
        <taxon>Coregonus</taxon>
    </lineage>
</organism>
<evidence type="ECO:0000313" key="2">
    <source>
        <dbReference type="EMBL" id="KAK6313824.1"/>
    </source>
</evidence>
<reference evidence="2 3" key="1">
    <citation type="submission" date="2021-04" db="EMBL/GenBank/DDBJ databases">
        <authorList>
            <person name="De Guttry C."/>
            <person name="Zahm M."/>
            <person name="Klopp C."/>
            <person name="Cabau C."/>
            <person name="Louis A."/>
            <person name="Berthelot C."/>
            <person name="Parey E."/>
            <person name="Roest Crollius H."/>
            <person name="Montfort J."/>
            <person name="Robinson-Rechavi M."/>
            <person name="Bucao C."/>
            <person name="Bouchez O."/>
            <person name="Gislard M."/>
            <person name="Lluch J."/>
            <person name="Milhes M."/>
            <person name="Lampietro C."/>
            <person name="Lopez Roques C."/>
            <person name="Donnadieu C."/>
            <person name="Braasch I."/>
            <person name="Desvignes T."/>
            <person name="Postlethwait J."/>
            <person name="Bobe J."/>
            <person name="Wedekind C."/>
            <person name="Guiguen Y."/>
        </authorList>
    </citation>
    <scope>NUCLEOTIDE SEQUENCE [LARGE SCALE GENOMIC DNA]</scope>
    <source>
        <strain evidence="2">Cs_M1</strain>
        <tissue evidence="2">Blood</tissue>
    </source>
</reference>
<proteinExistence type="predicted"/>
<evidence type="ECO:0000313" key="3">
    <source>
        <dbReference type="Proteomes" id="UP001356427"/>
    </source>
</evidence>